<proteinExistence type="predicted"/>
<keyword evidence="2" id="KW-1185">Reference proteome</keyword>
<dbReference type="Gramene" id="CDP09326">
    <property type="protein sequence ID" value="CDP09326"/>
    <property type="gene ID" value="GSCOC_T00028643001"/>
</dbReference>
<dbReference type="InParanoid" id="A0A068ULK4"/>
<dbReference type="PhylomeDB" id="A0A068ULK4"/>
<evidence type="ECO:0000313" key="1">
    <source>
        <dbReference type="EMBL" id="CDP09326.1"/>
    </source>
</evidence>
<dbReference type="OMA" id="LHCISET"/>
<organism evidence="1 2">
    <name type="scientific">Coffea canephora</name>
    <name type="common">Robusta coffee</name>
    <dbReference type="NCBI Taxonomy" id="49390"/>
    <lineage>
        <taxon>Eukaryota</taxon>
        <taxon>Viridiplantae</taxon>
        <taxon>Streptophyta</taxon>
        <taxon>Embryophyta</taxon>
        <taxon>Tracheophyta</taxon>
        <taxon>Spermatophyta</taxon>
        <taxon>Magnoliopsida</taxon>
        <taxon>eudicotyledons</taxon>
        <taxon>Gunneridae</taxon>
        <taxon>Pentapetalae</taxon>
        <taxon>asterids</taxon>
        <taxon>lamiids</taxon>
        <taxon>Gentianales</taxon>
        <taxon>Rubiaceae</taxon>
        <taxon>Ixoroideae</taxon>
        <taxon>Gardenieae complex</taxon>
        <taxon>Bertiereae - Coffeeae clade</taxon>
        <taxon>Coffeeae</taxon>
        <taxon>Coffea</taxon>
    </lineage>
</organism>
<evidence type="ECO:0000313" key="2">
    <source>
        <dbReference type="Proteomes" id="UP000295252"/>
    </source>
</evidence>
<protein>
    <submittedName>
        <fullName evidence="1">Uncharacterized protein</fullName>
    </submittedName>
</protein>
<dbReference type="AlphaFoldDB" id="A0A068ULK4"/>
<dbReference type="Proteomes" id="UP000295252">
    <property type="component" value="Chromosome IV"/>
</dbReference>
<gene>
    <name evidence="1" type="ORF">GSCOC_T00028643001</name>
</gene>
<sequence>MWKAVHENVLKDDFLVDDEGLQSYEHHLNFHDQEYIGKIKELQFYLDTVEKVVKPGCSQELLNVALTSLSSLVKTLSIISSGPCLLASL</sequence>
<dbReference type="STRING" id="49390.A0A068ULK4"/>
<dbReference type="EMBL" id="HG739122">
    <property type="protein sequence ID" value="CDP09326.1"/>
    <property type="molecule type" value="Genomic_DNA"/>
</dbReference>
<accession>A0A068ULK4</accession>
<name>A0A068ULK4_COFCA</name>
<reference evidence="2" key="1">
    <citation type="journal article" date="2014" name="Science">
        <title>The coffee genome provides insight into the convergent evolution of caffeine biosynthesis.</title>
        <authorList>
            <person name="Denoeud F."/>
            <person name="Carretero-Paulet L."/>
            <person name="Dereeper A."/>
            <person name="Droc G."/>
            <person name="Guyot R."/>
            <person name="Pietrella M."/>
            <person name="Zheng C."/>
            <person name="Alberti A."/>
            <person name="Anthony F."/>
            <person name="Aprea G."/>
            <person name="Aury J.M."/>
            <person name="Bento P."/>
            <person name="Bernard M."/>
            <person name="Bocs S."/>
            <person name="Campa C."/>
            <person name="Cenci A."/>
            <person name="Combes M.C."/>
            <person name="Crouzillat D."/>
            <person name="Da Silva C."/>
            <person name="Daddiego L."/>
            <person name="De Bellis F."/>
            <person name="Dussert S."/>
            <person name="Garsmeur O."/>
            <person name="Gayraud T."/>
            <person name="Guignon V."/>
            <person name="Jahn K."/>
            <person name="Jamilloux V."/>
            <person name="Joet T."/>
            <person name="Labadie K."/>
            <person name="Lan T."/>
            <person name="Leclercq J."/>
            <person name="Lepelley M."/>
            <person name="Leroy T."/>
            <person name="Li L.T."/>
            <person name="Librado P."/>
            <person name="Lopez L."/>
            <person name="Munoz A."/>
            <person name="Noel B."/>
            <person name="Pallavicini A."/>
            <person name="Perrotta G."/>
            <person name="Poncet V."/>
            <person name="Pot D."/>
            <person name="Priyono X."/>
            <person name="Rigoreau M."/>
            <person name="Rouard M."/>
            <person name="Rozas J."/>
            <person name="Tranchant-Dubreuil C."/>
            <person name="VanBuren R."/>
            <person name="Zhang Q."/>
            <person name="Andrade A.C."/>
            <person name="Argout X."/>
            <person name="Bertrand B."/>
            <person name="de Kochko A."/>
            <person name="Graziosi G."/>
            <person name="Henry R.J."/>
            <person name="Jayarama X."/>
            <person name="Ming R."/>
            <person name="Nagai C."/>
            <person name="Rounsley S."/>
            <person name="Sankoff D."/>
            <person name="Giuliano G."/>
            <person name="Albert V.A."/>
            <person name="Wincker P."/>
            <person name="Lashermes P."/>
        </authorList>
    </citation>
    <scope>NUCLEOTIDE SEQUENCE [LARGE SCALE GENOMIC DNA]</scope>
    <source>
        <strain evidence="2">cv. DH200-94</strain>
    </source>
</reference>
<dbReference type="OrthoDB" id="537915at2759"/>